<keyword evidence="2" id="KW-1185">Reference proteome</keyword>
<gene>
    <name evidence="1" type="ORF">PSQ19_08680</name>
</gene>
<reference evidence="1 2" key="1">
    <citation type="submission" date="2023-02" db="EMBL/GenBank/DDBJ databases">
        <title>Devosia algicola sp. nov., isolated from the phycosphere of marine algae.</title>
        <authorList>
            <person name="Kim J.M."/>
            <person name="Lee J.K."/>
            <person name="Choi B.J."/>
            <person name="Bayburt H."/>
            <person name="Jeon C.O."/>
        </authorList>
    </citation>
    <scope>NUCLEOTIDE SEQUENCE [LARGE SCALE GENOMIC DNA]</scope>
    <source>
        <strain evidence="1 2">G20-9</strain>
    </source>
</reference>
<protein>
    <recommendedName>
        <fullName evidence="3">DNA methyltransferase</fullName>
    </recommendedName>
</protein>
<accession>A0ABY7YSB2</accession>
<evidence type="ECO:0008006" key="3">
    <source>
        <dbReference type="Google" id="ProtNLM"/>
    </source>
</evidence>
<proteinExistence type="predicted"/>
<dbReference type="EMBL" id="CP118246">
    <property type="protein sequence ID" value="WDR04067.1"/>
    <property type="molecule type" value="Genomic_DNA"/>
</dbReference>
<organism evidence="1 2">
    <name type="scientific">Devosia algicola</name>
    <dbReference type="NCBI Taxonomy" id="3026418"/>
    <lineage>
        <taxon>Bacteria</taxon>
        <taxon>Pseudomonadati</taxon>
        <taxon>Pseudomonadota</taxon>
        <taxon>Alphaproteobacteria</taxon>
        <taxon>Hyphomicrobiales</taxon>
        <taxon>Devosiaceae</taxon>
        <taxon>Devosia</taxon>
    </lineage>
</organism>
<evidence type="ECO:0000313" key="1">
    <source>
        <dbReference type="EMBL" id="WDR04067.1"/>
    </source>
</evidence>
<dbReference type="Proteomes" id="UP001220530">
    <property type="component" value="Chromosome"/>
</dbReference>
<name>A0ABY7YSB2_9HYPH</name>
<dbReference type="RefSeq" id="WP_282220452.1">
    <property type="nucleotide sequence ID" value="NZ_CP118246.1"/>
</dbReference>
<evidence type="ECO:0000313" key="2">
    <source>
        <dbReference type="Proteomes" id="UP001220530"/>
    </source>
</evidence>
<sequence>MEALLPLIVQLIGGGAGGNIIAQVVKKVDLGPAGNSIVGAVGGIAGTWLAGQIPGLDGLVGNVVATADATGATTGGLDIGALAGQGITGLVSGGILTAIAGLIKSSMAKA</sequence>